<keyword evidence="1 3" id="KW-0597">Phosphoprotein</keyword>
<feature type="domain" description="Response regulatory" evidence="5">
    <location>
        <begin position="8"/>
        <end position="124"/>
    </location>
</feature>
<dbReference type="PANTHER" id="PTHR43214">
    <property type="entry name" value="TWO-COMPONENT RESPONSE REGULATOR"/>
    <property type="match status" value="1"/>
</dbReference>
<dbReference type="SUPFAM" id="SSF46894">
    <property type="entry name" value="C-terminal effector domain of the bipartite response regulators"/>
    <property type="match status" value="1"/>
</dbReference>
<evidence type="ECO:0000259" key="5">
    <source>
        <dbReference type="PROSITE" id="PS50110"/>
    </source>
</evidence>
<dbReference type="SMART" id="SM00448">
    <property type="entry name" value="REC"/>
    <property type="match status" value="1"/>
</dbReference>
<evidence type="ECO:0000313" key="6">
    <source>
        <dbReference type="EMBL" id="PHN07026.1"/>
    </source>
</evidence>
<dbReference type="InterPro" id="IPR011006">
    <property type="entry name" value="CheY-like_superfamily"/>
</dbReference>
<dbReference type="InterPro" id="IPR058245">
    <property type="entry name" value="NreC/VraR/RcsB-like_REC"/>
</dbReference>
<dbReference type="PROSITE" id="PS50043">
    <property type="entry name" value="HTH_LUXR_2"/>
    <property type="match status" value="1"/>
</dbReference>
<dbReference type="SMART" id="SM00421">
    <property type="entry name" value="HTH_LUXR"/>
    <property type="match status" value="1"/>
</dbReference>
<dbReference type="InterPro" id="IPR016032">
    <property type="entry name" value="Sig_transdc_resp-reg_C-effctor"/>
</dbReference>
<keyword evidence="7" id="KW-1185">Reference proteome</keyword>
<dbReference type="InterPro" id="IPR039420">
    <property type="entry name" value="WalR-like"/>
</dbReference>
<dbReference type="PRINTS" id="PR00038">
    <property type="entry name" value="HTHLUXR"/>
</dbReference>
<dbReference type="GO" id="GO:0006355">
    <property type="term" value="P:regulation of DNA-templated transcription"/>
    <property type="evidence" value="ECO:0007669"/>
    <property type="project" value="InterPro"/>
</dbReference>
<dbReference type="CDD" id="cd17535">
    <property type="entry name" value="REC_NarL-like"/>
    <property type="match status" value="1"/>
</dbReference>
<dbReference type="SUPFAM" id="SSF52172">
    <property type="entry name" value="CheY-like"/>
    <property type="match status" value="1"/>
</dbReference>
<evidence type="ECO:0000256" key="2">
    <source>
        <dbReference type="ARBA" id="ARBA00023125"/>
    </source>
</evidence>
<dbReference type="Gene3D" id="3.40.50.2300">
    <property type="match status" value="1"/>
</dbReference>
<sequence>MNYLLMTNILIVDDHQMFVDGLSDILAQEQELRIAGICTTGKTIHRQLAEKQIDLVLLDLQIGSVNGLDICTFIKENHPDVSVLILSMFGEGSVITKAAQRGVDGYILKNSGKEELLRAIHMIRNGQEYFSREVSRIMLTSLRGNTSGNSPGSGFQPPRLSKREKQVLHLIANEHTTAEIADQLHISEKTVESHRSNLFVKLDVRNVAGLVRKAMEWNLLNGE</sequence>
<dbReference type="PANTHER" id="PTHR43214:SF43">
    <property type="entry name" value="TWO-COMPONENT RESPONSE REGULATOR"/>
    <property type="match status" value="1"/>
</dbReference>
<dbReference type="Pfam" id="PF00072">
    <property type="entry name" value="Response_reg"/>
    <property type="match status" value="1"/>
</dbReference>
<proteinExistence type="predicted"/>
<dbReference type="GO" id="GO:0000160">
    <property type="term" value="P:phosphorelay signal transduction system"/>
    <property type="evidence" value="ECO:0007669"/>
    <property type="project" value="InterPro"/>
</dbReference>
<name>A0A2D0NF88_FLAN2</name>
<evidence type="ECO:0000313" key="7">
    <source>
        <dbReference type="Proteomes" id="UP000223913"/>
    </source>
</evidence>
<reference evidence="6 7" key="1">
    <citation type="submission" date="2017-10" db="EMBL/GenBank/DDBJ databases">
        <title>The draft genome sequence of Lewinella nigricans NBRC 102662.</title>
        <authorList>
            <person name="Wang K."/>
        </authorList>
    </citation>
    <scope>NUCLEOTIDE SEQUENCE [LARGE SCALE GENOMIC DNA]</scope>
    <source>
        <strain evidence="6 7">NBRC 102662</strain>
    </source>
</reference>
<dbReference type="InterPro" id="IPR001789">
    <property type="entry name" value="Sig_transdc_resp-reg_receiver"/>
</dbReference>
<feature type="modified residue" description="4-aspartylphosphate" evidence="3">
    <location>
        <position position="59"/>
    </location>
</feature>
<organism evidence="6 7">
    <name type="scientific">Flavilitoribacter nigricans (strain ATCC 23147 / DSM 23189 / NBRC 102662 / NCIMB 1420 / SS-2)</name>
    <name type="common">Lewinella nigricans</name>
    <dbReference type="NCBI Taxonomy" id="1122177"/>
    <lineage>
        <taxon>Bacteria</taxon>
        <taxon>Pseudomonadati</taxon>
        <taxon>Bacteroidota</taxon>
        <taxon>Saprospiria</taxon>
        <taxon>Saprospirales</taxon>
        <taxon>Lewinellaceae</taxon>
        <taxon>Flavilitoribacter</taxon>
    </lineage>
</organism>
<evidence type="ECO:0000256" key="1">
    <source>
        <dbReference type="ARBA" id="ARBA00022553"/>
    </source>
</evidence>
<dbReference type="EMBL" id="PDUD01000012">
    <property type="protein sequence ID" value="PHN07026.1"/>
    <property type="molecule type" value="Genomic_DNA"/>
</dbReference>
<protein>
    <submittedName>
        <fullName evidence="6">DNA-binding response regulator</fullName>
    </submittedName>
</protein>
<comment type="caution">
    <text evidence="6">The sequence shown here is derived from an EMBL/GenBank/DDBJ whole genome shotgun (WGS) entry which is preliminary data.</text>
</comment>
<keyword evidence="2 6" id="KW-0238">DNA-binding</keyword>
<dbReference type="AlphaFoldDB" id="A0A2D0NF88"/>
<evidence type="ECO:0000256" key="3">
    <source>
        <dbReference type="PROSITE-ProRule" id="PRU00169"/>
    </source>
</evidence>
<dbReference type="InterPro" id="IPR000792">
    <property type="entry name" value="Tscrpt_reg_LuxR_C"/>
</dbReference>
<dbReference type="Proteomes" id="UP000223913">
    <property type="component" value="Unassembled WGS sequence"/>
</dbReference>
<accession>A0A2D0NF88</accession>
<dbReference type="PROSITE" id="PS50110">
    <property type="entry name" value="RESPONSE_REGULATORY"/>
    <property type="match status" value="1"/>
</dbReference>
<dbReference type="Pfam" id="PF00196">
    <property type="entry name" value="GerE"/>
    <property type="match status" value="1"/>
</dbReference>
<evidence type="ECO:0000259" key="4">
    <source>
        <dbReference type="PROSITE" id="PS50043"/>
    </source>
</evidence>
<gene>
    <name evidence="6" type="ORF">CRP01_08690</name>
</gene>
<dbReference type="GO" id="GO:0003677">
    <property type="term" value="F:DNA binding"/>
    <property type="evidence" value="ECO:0007669"/>
    <property type="project" value="UniProtKB-KW"/>
</dbReference>
<feature type="domain" description="HTH luxR-type" evidence="4">
    <location>
        <begin position="153"/>
        <end position="218"/>
    </location>
</feature>
<dbReference type="CDD" id="cd06170">
    <property type="entry name" value="LuxR_C_like"/>
    <property type="match status" value="1"/>
</dbReference>